<sequence length="300" mass="32886">MLNDLVDLRIFARVALHGSLTAAARDLGLALNVVSKRLAALEQRTSTVLIVRSTRKSHLTMEGKALLERVQRILVEVDEAETLLAEGRAEPHGLLRIGAPAALGRRIVRPLCGELTRQWPNLAIDLSLSDRVSSLIDESLDVVIRIGSVTDSSMIARKLVDSHRIIVASPDYISRRGMPKTPYELSGHDLLLYGRTARWALHGPRQELADISVTSRLHTNSGDVAHEWARDGLGITLKSEIDVAGDLFSGRLVHVLPDWKSDAAPVCALYPAGRHVSLRLRVFLDAVTGRLRLAQGALEI</sequence>
<dbReference type="RefSeq" id="WP_026397610.1">
    <property type="nucleotide sequence ID" value="NZ_AUBI01000004.1"/>
</dbReference>
<evidence type="ECO:0000256" key="1">
    <source>
        <dbReference type="ARBA" id="ARBA00009437"/>
    </source>
</evidence>
<protein>
    <submittedName>
        <fullName evidence="6">LysR family transcriptional regulator</fullName>
    </submittedName>
</protein>
<evidence type="ECO:0000313" key="6">
    <source>
        <dbReference type="EMBL" id="GEN59966.1"/>
    </source>
</evidence>
<reference evidence="6 7" key="1">
    <citation type="submission" date="2019-07" db="EMBL/GenBank/DDBJ databases">
        <title>Whole genome shotgun sequence of Acetobacter nitrogenifigens NBRC 105050.</title>
        <authorList>
            <person name="Hosoyama A."/>
            <person name="Uohara A."/>
            <person name="Ohji S."/>
            <person name="Ichikawa N."/>
        </authorList>
    </citation>
    <scope>NUCLEOTIDE SEQUENCE [LARGE SCALE GENOMIC DNA]</scope>
    <source>
        <strain evidence="6 7">NBRC 105050</strain>
    </source>
</reference>
<dbReference type="GO" id="GO:0006351">
    <property type="term" value="P:DNA-templated transcription"/>
    <property type="evidence" value="ECO:0007669"/>
    <property type="project" value="TreeGrafter"/>
</dbReference>
<dbReference type="PROSITE" id="PS50931">
    <property type="entry name" value="HTH_LYSR"/>
    <property type="match status" value="1"/>
</dbReference>
<dbReference type="PANTHER" id="PTHR30537:SF5">
    <property type="entry name" value="HTH-TYPE TRANSCRIPTIONAL ACTIVATOR TTDR-RELATED"/>
    <property type="match status" value="1"/>
</dbReference>
<evidence type="ECO:0000256" key="3">
    <source>
        <dbReference type="ARBA" id="ARBA00023125"/>
    </source>
</evidence>
<dbReference type="CDD" id="cd08422">
    <property type="entry name" value="PBP2_CrgA_like"/>
    <property type="match status" value="1"/>
</dbReference>
<dbReference type="GO" id="GO:0043565">
    <property type="term" value="F:sequence-specific DNA binding"/>
    <property type="evidence" value="ECO:0007669"/>
    <property type="project" value="TreeGrafter"/>
</dbReference>
<dbReference type="PANTHER" id="PTHR30537">
    <property type="entry name" value="HTH-TYPE TRANSCRIPTIONAL REGULATOR"/>
    <property type="match status" value="1"/>
</dbReference>
<gene>
    <name evidence="6" type="ORF">ANI02nite_18500</name>
</gene>
<organism evidence="6 7">
    <name type="scientific">Acetobacter nitrogenifigens DSM 23921 = NBRC 105050</name>
    <dbReference type="NCBI Taxonomy" id="1120919"/>
    <lineage>
        <taxon>Bacteria</taxon>
        <taxon>Pseudomonadati</taxon>
        <taxon>Pseudomonadota</taxon>
        <taxon>Alphaproteobacteria</taxon>
        <taxon>Acetobacterales</taxon>
        <taxon>Acetobacteraceae</taxon>
        <taxon>Acetobacter</taxon>
    </lineage>
</organism>
<dbReference type="EMBL" id="BJYF01000009">
    <property type="protein sequence ID" value="GEN59966.1"/>
    <property type="molecule type" value="Genomic_DNA"/>
</dbReference>
<dbReference type="InterPro" id="IPR058163">
    <property type="entry name" value="LysR-type_TF_proteobact-type"/>
</dbReference>
<dbReference type="Gene3D" id="3.40.190.290">
    <property type="match status" value="1"/>
</dbReference>
<evidence type="ECO:0000256" key="4">
    <source>
        <dbReference type="ARBA" id="ARBA00023163"/>
    </source>
</evidence>
<dbReference type="InterPro" id="IPR036388">
    <property type="entry name" value="WH-like_DNA-bd_sf"/>
</dbReference>
<keyword evidence="4" id="KW-0804">Transcription</keyword>
<keyword evidence="7" id="KW-1185">Reference proteome</keyword>
<evidence type="ECO:0000313" key="7">
    <source>
        <dbReference type="Proteomes" id="UP000321635"/>
    </source>
</evidence>
<keyword evidence="2" id="KW-0805">Transcription regulation</keyword>
<comment type="caution">
    <text evidence="6">The sequence shown here is derived from an EMBL/GenBank/DDBJ whole genome shotgun (WGS) entry which is preliminary data.</text>
</comment>
<dbReference type="SUPFAM" id="SSF53850">
    <property type="entry name" value="Periplasmic binding protein-like II"/>
    <property type="match status" value="1"/>
</dbReference>
<name>A0A511XAJ8_9PROT</name>
<dbReference type="Gene3D" id="1.10.10.10">
    <property type="entry name" value="Winged helix-like DNA-binding domain superfamily/Winged helix DNA-binding domain"/>
    <property type="match status" value="1"/>
</dbReference>
<dbReference type="SUPFAM" id="SSF46785">
    <property type="entry name" value="Winged helix' DNA-binding domain"/>
    <property type="match status" value="1"/>
</dbReference>
<accession>A0A511XAJ8</accession>
<dbReference type="OrthoDB" id="9812435at2"/>
<dbReference type="GO" id="GO:0003700">
    <property type="term" value="F:DNA-binding transcription factor activity"/>
    <property type="evidence" value="ECO:0007669"/>
    <property type="project" value="InterPro"/>
</dbReference>
<dbReference type="InterPro" id="IPR036390">
    <property type="entry name" value="WH_DNA-bd_sf"/>
</dbReference>
<dbReference type="InterPro" id="IPR005119">
    <property type="entry name" value="LysR_subst-bd"/>
</dbReference>
<dbReference type="AlphaFoldDB" id="A0A511XAJ8"/>
<dbReference type="Pfam" id="PF00126">
    <property type="entry name" value="HTH_1"/>
    <property type="match status" value="1"/>
</dbReference>
<evidence type="ECO:0000256" key="2">
    <source>
        <dbReference type="ARBA" id="ARBA00023015"/>
    </source>
</evidence>
<feature type="domain" description="HTH lysR-type" evidence="5">
    <location>
        <begin position="1"/>
        <end position="60"/>
    </location>
</feature>
<dbReference type="Pfam" id="PF03466">
    <property type="entry name" value="LysR_substrate"/>
    <property type="match status" value="1"/>
</dbReference>
<keyword evidence="3" id="KW-0238">DNA-binding</keyword>
<dbReference type="InterPro" id="IPR000847">
    <property type="entry name" value="LysR_HTH_N"/>
</dbReference>
<comment type="similarity">
    <text evidence="1">Belongs to the LysR transcriptional regulatory family.</text>
</comment>
<dbReference type="STRING" id="1120919.GCA_000429165_01583"/>
<evidence type="ECO:0000259" key="5">
    <source>
        <dbReference type="PROSITE" id="PS50931"/>
    </source>
</evidence>
<dbReference type="Proteomes" id="UP000321635">
    <property type="component" value="Unassembled WGS sequence"/>
</dbReference>
<proteinExistence type="inferred from homology"/>